<dbReference type="GeneTree" id="ENSGT00940000155138"/>
<organism evidence="6 7">
    <name type="scientific">Catagonus wagneri</name>
    <name type="common">Chacoan peccary</name>
    <dbReference type="NCBI Taxonomy" id="51154"/>
    <lineage>
        <taxon>Eukaryota</taxon>
        <taxon>Metazoa</taxon>
        <taxon>Chordata</taxon>
        <taxon>Craniata</taxon>
        <taxon>Vertebrata</taxon>
        <taxon>Euteleostomi</taxon>
        <taxon>Mammalia</taxon>
        <taxon>Eutheria</taxon>
        <taxon>Laurasiatheria</taxon>
        <taxon>Artiodactyla</taxon>
        <taxon>Suina</taxon>
        <taxon>Tayassuidae</taxon>
        <taxon>Catagonus</taxon>
    </lineage>
</organism>
<dbReference type="InterPro" id="IPR009003">
    <property type="entry name" value="Peptidase_S1_PA"/>
</dbReference>
<evidence type="ECO:0000256" key="2">
    <source>
        <dbReference type="ARBA" id="ARBA00023157"/>
    </source>
</evidence>
<keyword evidence="1" id="KW-0645">Protease</keyword>
<dbReference type="PROSITE" id="PS50240">
    <property type="entry name" value="TRYPSIN_DOM"/>
    <property type="match status" value="1"/>
</dbReference>
<evidence type="ECO:0000313" key="7">
    <source>
        <dbReference type="Proteomes" id="UP000694540"/>
    </source>
</evidence>
<accession>A0A8C3WLN1</accession>
<dbReference type="InterPro" id="IPR001254">
    <property type="entry name" value="Trypsin_dom"/>
</dbReference>
<dbReference type="CDD" id="cd00190">
    <property type="entry name" value="Tryp_SPc"/>
    <property type="match status" value="1"/>
</dbReference>
<sequence>RCSRPLPFATLWVRAGRAGRAGLPPAAQPAVRLSMPGPCGQRTVSTRIVGGKDSELGRWPWQGSLRVWGTHHCGGTLPSPHTLQEVQVGVINSSMCNHLFTLSDFRRDIWGDMVCAGDPEGGKDACFGDSGGPLACKKSGLWIQIGVVSWGVGCGRPNRPGVYTNVSTHYKWIRTTMARNRVHRPGPRPSASAEMAGPEPALPPPAALCPPASLLTGEPWSGPCSPNRAGG</sequence>
<evidence type="ECO:0000256" key="3">
    <source>
        <dbReference type="ARBA" id="ARBA00024195"/>
    </source>
</evidence>
<keyword evidence="2" id="KW-1015">Disulfide bond</keyword>
<dbReference type="Gene3D" id="2.40.10.10">
    <property type="entry name" value="Trypsin-like serine proteases"/>
    <property type="match status" value="2"/>
</dbReference>
<gene>
    <name evidence="6" type="primary">PRSS21</name>
</gene>
<dbReference type="PANTHER" id="PTHR24253:SF79">
    <property type="entry name" value="SERINE PROTEASE 41"/>
    <property type="match status" value="1"/>
</dbReference>
<comment type="similarity">
    <text evidence="3">Belongs to the peptidase S1 family. CLIP subfamily.</text>
</comment>
<evidence type="ECO:0000259" key="5">
    <source>
        <dbReference type="PROSITE" id="PS50240"/>
    </source>
</evidence>
<dbReference type="Ensembl" id="ENSCWAT00000017506.1">
    <property type="protein sequence ID" value="ENSCWAP00000016133.1"/>
    <property type="gene ID" value="ENSCWAG00000011959.1"/>
</dbReference>
<protein>
    <submittedName>
        <fullName evidence="6">Serine protease 21</fullName>
    </submittedName>
</protein>
<evidence type="ECO:0000313" key="6">
    <source>
        <dbReference type="Ensembl" id="ENSCWAP00000016133.1"/>
    </source>
</evidence>
<dbReference type="SMART" id="SM00020">
    <property type="entry name" value="Tryp_SPc"/>
    <property type="match status" value="1"/>
</dbReference>
<dbReference type="AlphaFoldDB" id="A0A8C3WLN1"/>
<evidence type="ECO:0000256" key="4">
    <source>
        <dbReference type="SAM" id="MobiDB-lite"/>
    </source>
</evidence>
<evidence type="ECO:0000256" key="1">
    <source>
        <dbReference type="ARBA" id="ARBA00022825"/>
    </source>
</evidence>
<reference evidence="6" key="1">
    <citation type="submission" date="2025-08" db="UniProtKB">
        <authorList>
            <consortium name="Ensembl"/>
        </authorList>
    </citation>
    <scope>IDENTIFICATION</scope>
</reference>
<dbReference type="InterPro" id="IPR043504">
    <property type="entry name" value="Peptidase_S1_PA_chymotrypsin"/>
</dbReference>
<feature type="region of interest" description="Disordered" evidence="4">
    <location>
        <begin position="180"/>
        <end position="231"/>
    </location>
</feature>
<dbReference type="FunFam" id="2.40.10.10:FF:000002">
    <property type="entry name" value="Transmembrane protease serine"/>
    <property type="match status" value="1"/>
</dbReference>
<dbReference type="Proteomes" id="UP000694540">
    <property type="component" value="Unplaced"/>
</dbReference>
<dbReference type="GO" id="GO:0004252">
    <property type="term" value="F:serine-type endopeptidase activity"/>
    <property type="evidence" value="ECO:0007669"/>
    <property type="project" value="InterPro"/>
</dbReference>
<dbReference type="Pfam" id="PF00089">
    <property type="entry name" value="Trypsin"/>
    <property type="match status" value="1"/>
</dbReference>
<keyword evidence="7" id="KW-1185">Reference proteome</keyword>
<keyword evidence="1" id="KW-0720">Serine protease</keyword>
<dbReference type="PROSITE" id="PS00135">
    <property type="entry name" value="TRYPSIN_SER"/>
    <property type="match status" value="1"/>
</dbReference>
<name>A0A8C3WLN1_9CETA</name>
<dbReference type="PANTHER" id="PTHR24253">
    <property type="entry name" value="TRANSMEMBRANE PROTEASE SERINE"/>
    <property type="match status" value="1"/>
</dbReference>
<keyword evidence="1" id="KW-0378">Hydrolase</keyword>
<dbReference type="GO" id="GO:0006508">
    <property type="term" value="P:proteolysis"/>
    <property type="evidence" value="ECO:0007669"/>
    <property type="project" value="InterPro"/>
</dbReference>
<feature type="domain" description="Peptidase S1" evidence="5">
    <location>
        <begin position="1"/>
        <end position="178"/>
    </location>
</feature>
<dbReference type="InterPro" id="IPR033116">
    <property type="entry name" value="TRYPSIN_SER"/>
</dbReference>
<proteinExistence type="inferred from homology"/>
<dbReference type="SUPFAM" id="SSF50494">
    <property type="entry name" value="Trypsin-like serine proteases"/>
    <property type="match status" value="2"/>
</dbReference>
<reference evidence="6" key="2">
    <citation type="submission" date="2025-09" db="UniProtKB">
        <authorList>
            <consortium name="Ensembl"/>
        </authorList>
    </citation>
    <scope>IDENTIFICATION</scope>
</reference>